<protein>
    <submittedName>
        <fullName evidence="1">Uncharacterized protein</fullName>
    </submittedName>
</protein>
<sequence length="121" mass="13545">MSPSSTVTAMRPQEKLFRTAAVAHAQPNRRSTCHPNHSNRFHVTLQLHHEDRGIRTSHLTPWDIQQGSRHPMSALFNLCHTSHAGLSTPRWVSAALGRPAPFVFPRYTAMMLDSGPEPITC</sequence>
<reference evidence="1" key="1">
    <citation type="submission" date="2023-01" db="EMBL/GenBank/DDBJ databases">
        <authorList>
            <person name="Van Ghelder C."/>
            <person name="Rancurel C."/>
        </authorList>
    </citation>
    <scope>NUCLEOTIDE SEQUENCE</scope>
    <source>
        <strain evidence="1">CNCM I-4278</strain>
    </source>
</reference>
<accession>A0A9W4UV09</accession>
<evidence type="ECO:0000313" key="2">
    <source>
        <dbReference type="Proteomes" id="UP001152607"/>
    </source>
</evidence>
<dbReference type="Proteomes" id="UP001152607">
    <property type="component" value="Unassembled WGS sequence"/>
</dbReference>
<keyword evidence="2" id="KW-1185">Reference proteome</keyword>
<gene>
    <name evidence="1" type="ORF">PDIGIT_LOCUS14431</name>
</gene>
<dbReference type="EMBL" id="CAOQHR010000011">
    <property type="protein sequence ID" value="CAI6341237.1"/>
    <property type="molecule type" value="Genomic_DNA"/>
</dbReference>
<dbReference type="AlphaFoldDB" id="A0A9W4UV09"/>
<organism evidence="1 2">
    <name type="scientific">Periconia digitata</name>
    <dbReference type="NCBI Taxonomy" id="1303443"/>
    <lineage>
        <taxon>Eukaryota</taxon>
        <taxon>Fungi</taxon>
        <taxon>Dikarya</taxon>
        <taxon>Ascomycota</taxon>
        <taxon>Pezizomycotina</taxon>
        <taxon>Dothideomycetes</taxon>
        <taxon>Pleosporomycetidae</taxon>
        <taxon>Pleosporales</taxon>
        <taxon>Massarineae</taxon>
        <taxon>Periconiaceae</taxon>
        <taxon>Periconia</taxon>
    </lineage>
</organism>
<name>A0A9W4UV09_9PLEO</name>
<evidence type="ECO:0000313" key="1">
    <source>
        <dbReference type="EMBL" id="CAI6341237.1"/>
    </source>
</evidence>
<comment type="caution">
    <text evidence="1">The sequence shown here is derived from an EMBL/GenBank/DDBJ whole genome shotgun (WGS) entry which is preliminary data.</text>
</comment>
<proteinExistence type="predicted"/>